<dbReference type="Pfam" id="PF06189">
    <property type="entry name" value="5-nucleotidase"/>
    <property type="match status" value="1"/>
</dbReference>
<evidence type="ECO:0000313" key="1">
    <source>
        <dbReference type="EMBL" id="CAJ1056000.1"/>
    </source>
</evidence>
<dbReference type="Proteomes" id="UP001178508">
    <property type="component" value="Chromosome 5"/>
</dbReference>
<organism evidence="1 2">
    <name type="scientific">Xyrichtys novacula</name>
    <name type="common">Pearly razorfish</name>
    <name type="synonym">Hemipteronotus novacula</name>
    <dbReference type="NCBI Taxonomy" id="13765"/>
    <lineage>
        <taxon>Eukaryota</taxon>
        <taxon>Metazoa</taxon>
        <taxon>Chordata</taxon>
        <taxon>Craniata</taxon>
        <taxon>Vertebrata</taxon>
        <taxon>Euteleostomi</taxon>
        <taxon>Actinopterygii</taxon>
        <taxon>Neopterygii</taxon>
        <taxon>Teleostei</taxon>
        <taxon>Neoteleostei</taxon>
        <taxon>Acanthomorphata</taxon>
        <taxon>Eupercaria</taxon>
        <taxon>Labriformes</taxon>
        <taxon>Labridae</taxon>
        <taxon>Xyrichtys</taxon>
    </lineage>
</organism>
<protein>
    <submittedName>
        <fullName evidence="1">Cytosolic 5'-nucleotidase 1B isoform X2</fullName>
    </submittedName>
</protein>
<name>A0AAV1F4T2_XYRNO</name>
<reference evidence="1" key="1">
    <citation type="submission" date="2023-08" db="EMBL/GenBank/DDBJ databases">
        <authorList>
            <person name="Alioto T."/>
            <person name="Alioto T."/>
            <person name="Gomez Garrido J."/>
        </authorList>
    </citation>
    <scope>NUCLEOTIDE SEQUENCE</scope>
</reference>
<dbReference type="PANTHER" id="PTHR31367">
    <property type="entry name" value="CYTOSOLIC 5'-NUCLEOTIDASE 1 FAMILY MEMBER"/>
    <property type="match status" value="1"/>
</dbReference>
<proteinExistence type="predicted"/>
<dbReference type="GO" id="GO:0046085">
    <property type="term" value="P:adenosine metabolic process"/>
    <property type="evidence" value="ECO:0007669"/>
    <property type="project" value="TreeGrafter"/>
</dbReference>
<dbReference type="GO" id="GO:0005829">
    <property type="term" value="C:cytosol"/>
    <property type="evidence" value="ECO:0007669"/>
    <property type="project" value="TreeGrafter"/>
</dbReference>
<dbReference type="EMBL" id="OY660868">
    <property type="protein sequence ID" value="CAJ1056000.1"/>
    <property type="molecule type" value="Genomic_DNA"/>
</dbReference>
<dbReference type="GO" id="GO:0009117">
    <property type="term" value="P:nucleotide metabolic process"/>
    <property type="evidence" value="ECO:0007669"/>
    <property type="project" value="InterPro"/>
</dbReference>
<accession>A0AAV1F4T2</accession>
<dbReference type="PANTHER" id="PTHR31367:SF3">
    <property type="entry name" value="CYTOSOLIC 5'-NUCLEOTIDASE 1A"/>
    <property type="match status" value="1"/>
</dbReference>
<keyword evidence="2" id="KW-1185">Reference proteome</keyword>
<dbReference type="GO" id="GO:0000287">
    <property type="term" value="F:magnesium ion binding"/>
    <property type="evidence" value="ECO:0007669"/>
    <property type="project" value="InterPro"/>
</dbReference>
<gene>
    <name evidence="1" type="ORF">XNOV1_A040306</name>
</gene>
<dbReference type="GO" id="GO:0008253">
    <property type="term" value="F:5'-nucleotidase activity"/>
    <property type="evidence" value="ECO:0007669"/>
    <property type="project" value="InterPro"/>
</dbReference>
<dbReference type="GO" id="GO:0000166">
    <property type="term" value="F:nucleotide binding"/>
    <property type="evidence" value="ECO:0007669"/>
    <property type="project" value="InterPro"/>
</dbReference>
<evidence type="ECO:0000313" key="2">
    <source>
        <dbReference type="Proteomes" id="UP001178508"/>
    </source>
</evidence>
<sequence>MASTIENTDVKQKDPDRAVVVAVTSREVFEDGAEGDILALRDDMARKLLMLMHEMNERLQQESAKELLQFDVVLITTDSQQQQQSSSIISSTKHHGLEISRFCFANEEDFVESLQTNNVQLFLTSDKSEASQATQKGVLSALLDHQEASPPSDQLRIMFCEDAIIQPDTGPTPANREAIQGFAAQLGEIRRRFSLADSPLCFILVTAHGSKDSCASSLLTLRSSGISVDEAYCLAGAPRDPIMPLLQPHFTIRISFSDLEE</sequence>
<dbReference type="InterPro" id="IPR010394">
    <property type="entry name" value="5-nucleotidase"/>
</dbReference>
<dbReference type="AlphaFoldDB" id="A0AAV1F4T2"/>